<dbReference type="PROSITE" id="PS51635">
    <property type="entry name" value="PNPLA"/>
    <property type="match status" value="1"/>
</dbReference>
<feature type="active site" description="Proton acceptor" evidence="8">
    <location>
        <position position="637"/>
    </location>
</feature>
<dbReference type="Pfam" id="PF01734">
    <property type="entry name" value="Patatin"/>
    <property type="match status" value="1"/>
</dbReference>
<reference evidence="10 11" key="1">
    <citation type="submission" date="2019-08" db="EMBL/GenBank/DDBJ databases">
        <authorList>
            <person name="Alioto T."/>
            <person name="Alioto T."/>
            <person name="Gomez Garrido J."/>
        </authorList>
    </citation>
    <scope>NUCLEOTIDE SEQUENCE [LARGE SCALE GENOMIC DNA]</scope>
</reference>
<keyword evidence="4 7" id="KW-0040">ANK repeat</keyword>
<dbReference type="GO" id="GO:0005739">
    <property type="term" value="C:mitochondrion"/>
    <property type="evidence" value="ECO:0007669"/>
    <property type="project" value="TreeGrafter"/>
</dbReference>
<evidence type="ECO:0000256" key="4">
    <source>
        <dbReference type="ARBA" id="ARBA00023043"/>
    </source>
</evidence>
<dbReference type="Proteomes" id="UP000325440">
    <property type="component" value="Unassembled WGS sequence"/>
</dbReference>
<dbReference type="InterPro" id="IPR036770">
    <property type="entry name" value="Ankyrin_rpt-contain_sf"/>
</dbReference>
<comment type="catalytic activity">
    <reaction evidence="6">
        <text>a 1,2-diacyl-sn-glycero-3-phosphocholine + H2O = a 1-acyl-sn-glycero-3-phosphocholine + a fatty acid + H(+)</text>
        <dbReference type="Rhea" id="RHEA:15801"/>
        <dbReference type="ChEBI" id="CHEBI:15377"/>
        <dbReference type="ChEBI" id="CHEBI:15378"/>
        <dbReference type="ChEBI" id="CHEBI:28868"/>
        <dbReference type="ChEBI" id="CHEBI:57643"/>
        <dbReference type="ChEBI" id="CHEBI:58168"/>
        <dbReference type="EC" id="3.1.1.4"/>
    </reaction>
    <physiologicalReaction direction="left-to-right" evidence="6">
        <dbReference type="Rhea" id="RHEA:15802"/>
    </physiologicalReaction>
</comment>
<evidence type="ECO:0000256" key="1">
    <source>
        <dbReference type="ARBA" id="ARBA00013278"/>
    </source>
</evidence>
<feature type="repeat" description="ANK" evidence="7">
    <location>
        <begin position="215"/>
        <end position="247"/>
    </location>
</feature>
<dbReference type="InterPro" id="IPR047148">
    <property type="entry name" value="PLPL9"/>
</dbReference>
<dbReference type="EC" id="3.1.1.4" evidence="1"/>
<dbReference type="GO" id="GO:2000304">
    <property type="term" value="P:positive regulation of ceramide biosynthetic process"/>
    <property type="evidence" value="ECO:0007669"/>
    <property type="project" value="TreeGrafter"/>
</dbReference>
<keyword evidence="3 8" id="KW-0378">Hydrolase</keyword>
<name>A0A5E4LZW4_9HEMI</name>
<sequence>MSWLNSLKEFFTPDKNPSKVIEVKSEKYSDRNVHFRDGPIILYAVDSNNVSEIVLHLSRTESLTTSYSLFRGLNIEDSENRFIILKDSLPKILSISKDGYCLSVIQNLCDTLVEHPTWNVAHLVVRLSMMDILSDPNIVPYLNTPDVETGISPLQLAIYDNNLSIVKALIGLDISLEHLDNEANSVFHYAAKSSSEIILVLSKVSTKCLSYCNINGFTPLHLACQADKPECVKELLVCGADVNIPAGVPVTNISENKLPGIVKEYLQDNHKKLFVEDMKFGGTPLHWSSSREVIDSLIANNCDINALNFDKRTALHIMVLRNRFDCVMGLLCNGANANIADEEGNTPLHLAVEKNLVSVIQALIAFEADVDYVNHKGVSPRHIAATNNGPGRISEKIVYILHAIGAKRCSNVLLEKECTNGCAWNLEYNGLPPVKPISMPVRCIVTAMEKLMDERINVNQNHRGGRVLCLDGGGIRGLVLISILLYIENSTKVPIIHCFDWLAGTSTGGILALGLACGKSLHECLCLYFRLKHQVFQGSKPYPSDILENMLKMALGENTYMSDIQHPKILVTGLLADRKPVDLHIFRNYTSPSDMINQDQPYDYPPPPPPHEQLAWKAARASGAAPSYFRMFGRFLDGGLISNNPTLDTLTEIEEYNLALSMTNRSNEIQDPTVVVSVGTGCIPVTEVKNLDIFKPSSVSDSLRLVFGFSALGLLLIDQATQSDGRVVDRARSWCYKTKTAYFRFCPQLSEDISMDEKDDAKLVQILWETKVDMVKNHSKVCKLAQLLK</sequence>
<feature type="repeat" description="ANK" evidence="7">
    <location>
        <begin position="310"/>
        <end position="342"/>
    </location>
</feature>
<evidence type="ECO:0000313" key="11">
    <source>
        <dbReference type="Proteomes" id="UP000325440"/>
    </source>
</evidence>
<keyword evidence="10" id="KW-0808">Transferase</keyword>
<evidence type="ECO:0000256" key="3">
    <source>
        <dbReference type="ARBA" id="ARBA00022801"/>
    </source>
</evidence>
<keyword evidence="8" id="KW-0442">Lipid degradation</keyword>
<evidence type="ECO:0000313" key="10">
    <source>
        <dbReference type="EMBL" id="VVC24798.1"/>
    </source>
</evidence>
<proteinExistence type="predicted"/>
<feature type="active site" description="Nucleophile" evidence="8">
    <location>
        <position position="506"/>
    </location>
</feature>
<dbReference type="SUPFAM" id="SSF48403">
    <property type="entry name" value="Ankyrin repeat"/>
    <property type="match status" value="1"/>
</dbReference>
<dbReference type="InterPro" id="IPR002641">
    <property type="entry name" value="PNPLA_dom"/>
</dbReference>
<dbReference type="InterPro" id="IPR002110">
    <property type="entry name" value="Ankyrin_rpt"/>
</dbReference>
<dbReference type="PROSITE" id="PS50088">
    <property type="entry name" value="ANK_REPEAT"/>
    <property type="match status" value="4"/>
</dbReference>
<feature type="repeat" description="ANK" evidence="7">
    <location>
        <begin position="343"/>
        <end position="375"/>
    </location>
</feature>
<dbReference type="AlphaFoldDB" id="A0A5E4LZW4"/>
<keyword evidence="5 8" id="KW-0443">Lipid metabolism</keyword>
<dbReference type="InterPro" id="IPR016035">
    <property type="entry name" value="Acyl_Trfase/lysoPLipase"/>
</dbReference>
<dbReference type="GO" id="GO:0047499">
    <property type="term" value="F:calcium-independent phospholipase A2 activity"/>
    <property type="evidence" value="ECO:0007669"/>
    <property type="project" value="InterPro"/>
</dbReference>
<protein>
    <recommendedName>
        <fullName evidence="1">phospholipase A2</fullName>
        <ecNumber evidence="1">3.1.1.4</ecNumber>
    </recommendedName>
</protein>
<evidence type="ECO:0000256" key="2">
    <source>
        <dbReference type="ARBA" id="ARBA00022737"/>
    </source>
</evidence>
<dbReference type="PROSITE" id="PS50297">
    <property type="entry name" value="ANK_REP_REGION"/>
    <property type="match status" value="3"/>
</dbReference>
<dbReference type="GO" id="GO:0016740">
    <property type="term" value="F:transferase activity"/>
    <property type="evidence" value="ECO:0007669"/>
    <property type="project" value="UniProtKB-KW"/>
</dbReference>
<dbReference type="Pfam" id="PF12796">
    <property type="entry name" value="Ank_2"/>
    <property type="match status" value="2"/>
</dbReference>
<dbReference type="Gene3D" id="3.40.1090.10">
    <property type="entry name" value="Cytosolic phospholipase A2 catalytic domain"/>
    <property type="match status" value="1"/>
</dbReference>
<evidence type="ECO:0000256" key="6">
    <source>
        <dbReference type="ARBA" id="ARBA00023422"/>
    </source>
</evidence>
<feature type="repeat" description="ANK" evidence="7">
    <location>
        <begin position="149"/>
        <end position="181"/>
    </location>
</feature>
<dbReference type="EMBL" id="CABPRJ010000006">
    <property type="protein sequence ID" value="VVC24798.1"/>
    <property type="molecule type" value="Genomic_DNA"/>
</dbReference>
<evidence type="ECO:0000256" key="5">
    <source>
        <dbReference type="ARBA" id="ARBA00023098"/>
    </source>
</evidence>
<feature type="domain" description="PNPLA" evidence="9">
    <location>
        <begin position="468"/>
        <end position="650"/>
    </location>
</feature>
<dbReference type="Gene3D" id="1.25.40.20">
    <property type="entry name" value="Ankyrin repeat-containing domain"/>
    <property type="match status" value="2"/>
</dbReference>
<feature type="short sequence motif" description="DGA/G" evidence="8">
    <location>
        <begin position="637"/>
        <end position="639"/>
    </location>
</feature>
<dbReference type="GO" id="GO:0016042">
    <property type="term" value="P:lipid catabolic process"/>
    <property type="evidence" value="ECO:0007669"/>
    <property type="project" value="UniProtKB-UniRule"/>
</dbReference>
<dbReference type="OrthoDB" id="10021675at2759"/>
<feature type="short sequence motif" description="GXGXXG" evidence="8">
    <location>
        <begin position="472"/>
        <end position="477"/>
    </location>
</feature>
<feature type="short sequence motif" description="GXSXG" evidence="8">
    <location>
        <begin position="504"/>
        <end position="508"/>
    </location>
</feature>
<evidence type="ECO:0000256" key="8">
    <source>
        <dbReference type="PROSITE-ProRule" id="PRU01161"/>
    </source>
</evidence>
<gene>
    <name evidence="10" type="ORF">CINCED_3A023841</name>
</gene>
<dbReference type="PANTHER" id="PTHR24139">
    <property type="entry name" value="CALCIUM-INDEPENDENT PHOSPHOLIPASE A2"/>
    <property type="match status" value="1"/>
</dbReference>
<dbReference type="PANTHER" id="PTHR24139:SF34">
    <property type="entry name" value="85_88 KDA CALCIUM-INDEPENDENT PHOSPHOLIPASE A2"/>
    <property type="match status" value="1"/>
</dbReference>
<accession>A0A5E4LZW4</accession>
<dbReference type="SMART" id="SM00248">
    <property type="entry name" value="ANK"/>
    <property type="match status" value="6"/>
</dbReference>
<keyword evidence="2" id="KW-0677">Repeat</keyword>
<organism evidence="10 11">
    <name type="scientific">Cinara cedri</name>
    <dbReference type="NCBI Taxonomy" id="506608"/>
    <lineage>
        <taxon>Eukaryota</taxon>
        <taxon>Metazoa</taxon>
        <taxon>Ecdysozoa</taxon>
        <taxon>Arthropoda</taxon>
        <taxon>Hexapoda</taxon>
        <taxon>Insecta</taxon>
        <taxon>Pterygota</taxon>
        <taxon>Neoptera</taxon>
        <taxon>Paraneoptera</taxon>
        <taxon>Hemiptera</taxon>
        <taxon>Sternorrhyncha</taxon>
        <taxon>Aphidomorpha</taxon>
        <taxon>Aphidoidea</taxon>
        <taxon>Aphididae</taxon>
        <taxon>Lachninae</taxon>
        <taxon>Cinara</taxon>
    </lineage>
</organism>
<keyword evidence="11" id="KW-1185">Reference proteome</keyword>
<evidence type="ECO:0000256" key="7">
    <source>
        <dbReference type="PROSITE-ProRule" id="PRU00023"/>
    </source>
</evidence>
<dbReference type="GO" id="GO:0052816">
    <property type="term" value="F:long-chain fatty acyl-CoA hydrolase activity"/>
    <property type="evidence" value="ECO:0007669"/>
    <property type="project" value="TreeGrafter"/>
</dbReference>
<evidence type="ECO:0000259" key="9">
    <source>
        <dbReference type="PROSITE" id="PS51635"/>
    </source>
</evidence>
<dbReference type="SUPFAM" id="SSF52151">
    <property type="entry name" value="FabD/lysophospholipase-like"/>
    <property type="match status" value="1"/>
</dbReference>